<dbReference type="SUPFAM" id="SSF48403">
    <property type="entry name" value="Ankyrin repeat"/>
    <property type="match status" value="1"/>
</dbReference>
<sequence length="731" mass="82380">MEVIGAIASVGAILGGTRKTFDFVRSIAGIEDDWQRLNDEIDGIATLIEEAKRHFPSGVPDQPHTASIRKAFRQLEQVLSDLNTLSKKVSPERKKLQPAQPRKMKWLYLKEDIASIQNRLRDAKIELDLALRLADRRDNAAMVEAFHAMVAEFGTMTIHFRTNAGLHQQLHHFLEASQRNTENGHARRIEDQISSAVEESGQGESETSTQQAEASLPLQQPLLACSRPCFCRCHLAGVFSWARCDYDRCQRNLTSKRTSWSLNLSRWLNCYGVSFTISASLRPRLVITSGDIRAFEAKQGSGADLQSDRRCFFQAHQLLYVSQASEREKLIVQKLLSWSDEEVAYGSTALHRAVLKGSSIEVLDALEKEPSTVSTYNPGEQDPTGHTLRDHGKSAALHYAMRSEAPHSVEIVQLLLEAGADPGAKARTDGRTPLHVLAFSAAPYAICKSKVDLLLAAGIDIDVQDEVNSTPFAIALDESHADAARAFADSGSALDRKGLSDFNSCHIAAISCHSDALMELLRHNTFRCAVIDPYARDKYNNTPWDLFIYVLHLPEQVHSSLVYVTEDRARAFEAFYIQIRDNFILDEMQVLQQVNELLRNGDRHNASKLLLSLADKREPRDLWRTGLDMHPLRSLSLQIRKWDISDCTEAIEDQLSLLREKLSLSPWENQSTSWGVRPKYEGASEEDWQRQAHFANRMRREGLARWKFSRTKDVVRESVDFEEDEDGSTTS</sequence>
<keyword evidence="2 3" id="KW-0040">ANK repeat</keyword>
<dbReference type="AlphaFoldDB" id="A0AA39GM61"/>
<dbReference type="PROSITE" id="PS50297">
    <property type="entry name" value="ANK_REP_REGION"/>
    <property type="match status" value="1"/>
</dbReference>
<feature type="repeat" description="ANK" evidence="3">
    <location>
        <begin position="392"/>
        <end position="427"/>
    </location>
</feature>
<keyword evidence="5" id="KW-1185">Reference proteome</keyword>
<evidence type="ECO:0000313" key="5">
    <source>
        <dbReference type="Proteomes" id="UP001175261"/>
    </source>
</evidence>
<protein>
    <submittedName>
        <fullName evidence="4">Uncharacterized protein</fullName>
    </submittedName>
</protein>
<accession>A0AA39GM61</accession>
<dbReference type="PANTHER" id="PTHR24198">
    <property type="entry name" value="ANKYRIN REPEAT AND PROTEIN KINASE DOMAIN-CONTAINING PROTEIN"/>
    <property type="match status" value="1"/>
</dbReference>
<dbReference type="Proteomes" id="UP001175261">
    <property type="component" value="Unassembled WGS sequence"/>
</dbReference>
<name>A0AA39GM61_SARSR</name>
<dbReference type="PROSITE" id="PS50088">
    <property type="entry name" value="ANK_REPEAT"/>
    <property type="match status" value="2"/>
</dbReference>
<comment type="caution">
    <text evidence="4">The sequence shown here is derived from an EMBL/GenBank/DDBJ whole genome shotgun (WGS) entry which is preliminary data.</text>
</comment>
<dbReference type="Pfam" id="PF12796">
    <property type="entry name" value="Ank_2"/>
    <property type="match status" value="1"/>
</dbReference>
<gene>
    <name evidence="4" type="ORF">NLU13_3136</name>
</gene>
<feature type="repeat" description="ANK" evidence="3">
    <location>
        <begin position="429"/>
        <end position="466"/>
    </location>
</feature>
<reference evidence="4" key="1">
    <citation type="submission" date="2022-10" db="EMBL/GenBank/DDBJ databases">
        <title>Determination and structural analysis of whole genome sequence of Sarocladium strictum F4-1.</title>
        <authorList>
            <person name="Hu L."/>
            <person name="Jiang Y."/>
        </authorList>
    </citation>
    <scope>NUCLEOTIDE SEQUENCE</scope>
    <source>
        <strain evidence="4">F4-1</strain>
    </source>
</reference>
<organism evidence="4 5">
    <name type="scientific">Sarocladium strictum</name>
    <name type="common">Black bundle disease fungus</name>
    <name type="synonym">Acremonium strictum</name>
    <dbReference type="NCBI Taxonomy" id="5046"/>
    <lineage>
        <taxon>Eukaryota</taxon>
        <taxon>Fungi</taxon>
        <taxon>Dikarya</taxon>
        <taxon>Ascomycota</taxon>
        <taxon>Pezizomycotina</taxon>
        <taxon>Sordariomycetes</taxon>
        <taxon>Hypocreomycetidae</taxon>
        <taxon>Hypocreales</taxon>
        <taxon>Sarocladiaceae</taxon>
        <taxon>Sarocladium</taxon>
    </lineage>
</organism>
<evidence type="ECO:0000313" key="4">
    <source>
        <dbReference type="EMBL" id="KAK0389561.1"/>
    </source>
</evidence>
<dbReference type="EMBL" id="JAPDFR010000002">
    <property type="protein sequence ID" value="KAK0389561.1"/>
    <property type="molecule type" value="Genomic_DNA"/>
</dbReference>
<dbReference type="Gene3D" id="1.25.40.20">
    <property type="entry name" value="Ankyrin repeat-containing domain"/>
    <property type="match status" value="1"/>
</dbReference>
<dbReference type="PANTHER" id="PTHR24198:SF165">
    <property type="entry name" value="ANKYRIN REPEAT-CONTAINING PROTEIN-RELATED"/>
    <property type="match status" value="1"/>
</dbReference>
<evidence type="ECO:0000256" key="2">
    <source>
        <dbReference type="ARBA" id="ARBA00023043"/>
    </source>
</evidence>
<keyword evidence="1" id="KW-0677">Repeat</keyword>
<dbReference type="InterPro" id="IPR002110">
    <property type="entry name" value="Ankyrin_rpt"/>
</dbReference>
<dbReference type="InterPro" id="IPR036770">
    <property type="entry name" value="Ankyrin_rpt-contain_sf"/>
</dbReference>
<dbReference type="SMART" id="SM00248">
    <property type="entry name" value="ANK"/>
    <property type="match status" value="5"/>
</dbReference>
<evidence type="ECO:0000256" key="3">
    <source>
        <dbReference type="PROSITE-ProRule" id="PRU00023"/>
    </source>
</evidence>
<evidence type="ECO:0000256" key="1">
    <source>
        <dbReference type="ARBA" id="ARBA00022737"/>
    </source>
</evidence>
<proteinExistence type="predicted"/>